<keyword evidence="8 10" id="KW-0131">Cell cycle</keyword>
<comment type="similarity">
    <text evidence="10">Belongs to the MurCDEF family. MurF subfamily.</text>
</comment>
<dbReference type="GO" id="GO:0005524">
    <property type="term" value="F:ATP binding"/>
    <property type="evidence" value="ECO:0007669"/>
    <property type="project" value="UniProtKB-UniRule"/>
</dbReference>
<dbReference type="GO" id="GO:0071555">
    <property type="term" value="P:cell wall organization"/>
    <property type="evidence" value="ECO:0007669"/>
    <property type="project" value="UniProtKB-KW"/>
</dbReference>
<evidence type="ECO:0000256" key="3">
    <source>
        <dbReference type="ARBA" id="ARBA00022618"/>
    </source>
</evidence>
<evidence type="ECO:0000256" key="6">
    <source>
        <dbReference type="ARBA" id="ARBA00022960"/>
    </source>
</evidence>
<comment type="catalytic activity">
    <reaction evidence="10">
        <text>UDP-N-acetyl-alpha-D-muramoyl-L-alanyl-gamma-D-glutamyl-L-lysine + D-alanyl-D-alanine + ATP = UDP-N-acetyl-alpha-D-muramoyl-L-alanyl-gamma-D-glutamyl-L-lysyl-D-alanyl-D-alanine + ADP + phosphate + H(+)</text>
        <dbReference type="Rhea" id="RHEA:16085"/>
        <dbReference type="ChEBI" id="CHEBI:15378"/>
        <dbReference type="ChEBI" id="CHEBI:30616"/>
        <dbReference type="ChEBI" id="CHEBI:43474"/>
        <dbReference type="ChEBI" id="CHEBI:57822"/>
        <dbReference type="ChEBI" id="CHEBI:70758"/>
        <dbReference type="ChEBI" id="CHEBI:83903"/>
        <dbReference type="ChEBI" id="CHEBI:456216"/>
        <dbReference type="EC" id="6.3.2.10"/>
    </reaction>
</comment>
<evidence type="ECO:0000256" key="11">
    <source>
        <dbReference type="RuleBase" id="RU004136"/>
    </source>
</evidence>
<feature type="domain" description="Mur ligase central" evidence="13">
    <location>
        <begin position="125"/>
        <end position="306"/>
    </location>
</feature>
<dbReference type="HAMAP" id="MF_02019">
    <property type="entry name" value="MurF"/>
    <property type="match status" value="1"/>
</dbReference>
<dbReference type="InterPro" id="IPR051046">
    <property type="entry name" value="MurCDEF_CellWall_CoF430Synth"/>
</dbReference>
<dbReference type="InterPro" id="IPR013221">
    <property type="entry name" value="Mur_ligase_cen"/>
</dbReference>
<dbReference type="AlphaFoldDB" id="A0A6H3GUR0"/>
<dbReference type="InterPro" id="IPR004101">
    <property type="entry name" value="Mur_ligase_C"/>
</dbReference>
<dbReference type="Gene3D" id="3.40.1390.10">
    <property type="entry name" value="MurE/MurF, N-terminal domain"/>
    <property type="match status" value="1"/>
</dbReference>
<evidence type="ECO:0000256" key="7">
    <source>
        <dbReference type="ARBA" id="ARBA00022984"/>
    </source>
</evidence>
<dbReference type="InterPro" id="IPR035911">
    <property type="entry name" value="MurE/MurF_N"/>
</dbReference>
<comment type="pathway">
    <text evidence="10 11">Cell wall biogenesis; peptidoglycan biosynthesis.</text>
</comment>
<dbReference type="SUPFAM" id="SSF53244">
    <property type="entry name" value="MurD-like peptide ligases, peptide-binding domain"/>
    <property type="match status" value="1"/>
</dbReference>
<dbReference type="InterPro" id="IPR036565">
    <property type="entry name" value="Mur-like_cat_sf"/>
</dbReference>
<dbReference type="InterPro" id="IPR036615">
    <property type="entry name" value="Mur_ligase_C_dom_sf"/>
</dbReference>
<organism evidence="14 15">
    <name type="scientific">Oenococcus oeni</name>
    <name type="common">Leuconostoc oenos</name>
    <dbReference type="NCBI Taxonomy" id="1247"/>
    <lineage>
        <taxon>Bacteria</taxon>
        <taxon>Bacillati</taxon>
        <taxon>Bacillota</taxon>
        <taxon>Bacilli</taxon>
        <taxon>Lactobacillales</taxon>
        <taxon>Lactobacillaceae</taxon>
        <taxon>Oenococcus</taxon>
    </lineage>
</organism>
<evidence type="ECO:0000256" key="8">
    <source>
        <dbReference type="ARBA" id="ARBA00023306"/>
    </source>
</evidence>
<dbReference type="InterPro" id="IPR005863">
    <property type="entry name" value="UDP-N-AcMur_synth"/>
</dbReference>
<evidence type="ECO:0000256" key="1">
    <source>
        <dbReference type="ARBA" id="ARBA00022490"/>
    </source>
</evidence>
<comment type="subcellular location">
    <subcellularLocation>
        <location evidence="10 11">Cytoplasm</location>
    </subcellularLocation>
</comment>
<evidence type="ECO:0000259" key="13">
    <source>
        <dbReference type="Pfam" id="PF08245"/>
    </source>
</evidence>
<evidence type="ECO:0000256" key="9">
    <source>
        <dbReference type="ARBA" id="ARBA00023316"/>
    </source>
</evidence>
<gene>
    <name evidence="10" type="primary">murF</name>
    <name evidence="14" type="ORF">ATX59_08155</name>
</gene>
<keyword evidence="2 10" id="KW-0436">Ligase</keyword>
<name>A0A6H3GUR0_OENOE</name>
<dbReference type="SUPFAM" id="SSF63418">
    <property type="entry name" value="MurE/MurF N-terminal domain"/>
    <property type="match status" value="1"/>
</dbReference>
<accession>A0A6H3GUR0</accession>
<dbReference type="GO" id="GO:0009252">
    <property type="term" value="P:peptidoglycan biosynthetic process"/>
    <property type="evidence" value="ECO:0007669"/>
    <property type="project" value="UniProtKB-UniRule"/>
</dbReference>
<comment type="catalytic activity">
    <reaction evidence="11">
        <text>D-alanyl-D-alanine + UDP-N-acetyl-alpha-D-muramoyl-L-alanyl-gamma-D-glutamyl-meso-2,6-diaminopimelate + ATP = UDP-N-acetyl-alpha-D-muramoyl-L-alanyl-gamma-D-glutamyl-meso-2,6-diaminopimeloyl-D-alanyl-D-alanine + ADP + phosphate + H(+)</text>
        <dbReference type="Rhea" id="RHEA:28374"/>
        <dbReference type="ChEBI" id="CHEBI:15378"/>
        <dbReference type="ChEBI" id="CHEBI:30616"/>
        <dbReference type="ChEBI" id="CHEBI:43474"/>
        <dbReference type="ChEBI" id="CHEBI:57822"/>
        <dbReference type="ChEBI" id="CHEBI:61386"/>
        <dbReference type="ChEBI" id="CHEBI:83905"/>
        <dbReference type="ChEBI" id="CHEBI:456216"/>
        <dbReference type="EC" id="6.3.2.10"/>
    </reaction>
</comment>
<dbReference type="NCBIfam" id="TIGR01143">
    <property type="entry name" value="murF"/>
    <property type="match status" value="1"/>
</dbReference>
<reference evidence="14 15" key="1">
    <citation type="journal article" date="2016" name="BMC Genomics">
        <title>Consensus pan-genome assembly of the specialised wine bacterium Oenococcus oeni.</title>
        <authorList>
            <person name="Sternes P.R."/>
            <person name="Borneman A.R."/>
        </authorList>
    </citation>
    <scope>NUCLEOTIDE SEQUENCE [LARGE SCALE GENOMIC DNA]</scope>
    <source>
        <strain evidence="14 15">AWRIB661</strain>
    </source>
</reference>
<dbReference type="EC" id="6.3.2.10" evidence="10 11"/>
<dbReference type="PANTHER" id="PTHR43024:SF1">
    <property type="entry name" value="UDP-N-ACETYLMURAMOYL-TRIPEPTIDE--D-ALANYL-D-ALANINE LIGASE"/>
    <property type="match status" value="1"/>
</dbReference>
<evidence type="ECO:0000313" key="14">
    <source>
        <dbReference type="EMBL" id="OIM20539.1"/>
    </source>
</evidence>
<comment type="function">
    <text evidence="10 11">Involved in cell wall formation. Catalyzes the final step in the synthesis of UDP-N-acetylmuramoyl-pentapeptide, the precursor of murein.</text>
</comment>
<dbReference type="GO" id="GO:0005737">
    <property type="term" value="C:cytoplasm"/>
    <property type="evidence" value="ECO:0007669"/>
    <property type="project" value="UniProtKB-SubCell"/>
</dbReference>
<dbReference type="RefSeq" id="WP_002822039.1">
    <property type="nucleotide sequence ID" value="NZ_CP038451.1"/>
</dbReference>
<keyword evidence="7 10" id="KW-0573">Peptidoglycan synthesis</keyword>
<keyword evidence="6 10" id="KW-0133">Cell shape</keyword>
<dbReference type="Gene3D" id="3.40.1190.10">
    <property type="entry name" value="Mur-like, catalytic domain"/>
    <property type="match status" value="1"/>
</dbReference>
<keyword evidence="4 10" id="KW-0547">Nucleotide-binding</keyword>
<dbReference type="GO" id="GO:0008360">
    <property type="term" value="P:regulation of cell shape"/>
    <property type="evidence" value="ECO:0007669"/>
    <property type="project" value="UniProtKB-KW"/>
</dbReference>
<dbReference type="Pfam" id="PF08245">
    <property type="entry name" value="Mur_ligase_M"/>
    <property type="match status" value="1"/>
</dbReference>
<dbReference type="Proteomes" id="UP000181728">
    <property type="component" value="Unassembled WGS sequence"/>
</dbReference>
<comment type="caution">
    <text evidence="14">The sequence shown here is derived from an EMBL/GenBank/DDBJ whole genome shotgun (WGS) entry which is preliminary data.</text>
</comment>
<dbReference type="GO" id="GO:0051301">
    <property type="term" value="P:cell division"/>
    <property type="evidence" value="ECO:0007669"/>
    <property type="project" value="UniProtKB-KW"/>
</dbReference>
<evidence type="ECO:0000256" key="5">
    <source>
        <dbReference type="ARBA" id="ARBA00022840"/>
    </source>
</evidence>
<protein>
    <recommendedName>
        <fullName evidence="10 11">UDP-N-acetylmuramoyl-tripeptide--D-alanyl-D-alanine ligase</fullName>
        <ecNumber evidence="10 11">6.3.2.10</ecNumber>
    </recommendedName>
    <alternativeName>
        <fullName evidence="10">D-alanyl-D-alanine-adding enzyme</fullName>
    </alternativeName>
</protein>
<proteinExistence type="inferred from homology"/>
<evidence type="ECO:0000259" key="12">
    <source>
        <dbReference type="Pfam" id="PF02875"/>
    </source>
</evidence>
<evidence type="ECO:0000256" key="4">
    <source>
        <dbReference type="ARBA" id="ARBA00022741"/>
    </source>
</evidence>
<dbReference type="SUPFAM" id="SSF53623">
    <property type="entry name" value="MurD-like peptide ligases, catalytic domain"/>
    <property type="match status" value="1"/>
</dbReference>
<dbReference type="Gene3D" id="3.90.190.20">
    <property type="entry name" value="Mur ligase, C-terminal domain"/>
    <property type="match status" value="1"/>
</dbReference>
<dbReference type="Pfam" id="PF02875">
    <property type="entry name" value="Mur_ligase_C"/>
    <property type="match status" value="1"/>
</dbReference>
<evidence type="ECO:0000256" key="10">
    <source>
        <dbReference type="HAMAP-Rule" id="MF_02019"/>
    </source>
</evidence>
<feature type="binding site" evidence="10">
    <location>
        <begin position="127"/>
        <end position="133"/>
    </location>
    <ligand>
        <name>ATP</name>
        <dbReference type="ChEBI" id="CHEBI:30616"/>
    </ligand>
</feature>
<evidence type="ECO:0000313" key="15">
    <source>
        <dbReference type="Proteomes" id="UP000181728"/>
    </source>
</evidence>
<dbReference type="PANTHER" id="PTHR43024">
    <property type="entry name" value="UDP-N-ACETYLMURAMOYL-TRIPEPTIDE--D-ALANYL-D-ALANINE LIGASE"/>
    <property type="match status" value="1"/>
</dbReference>
<dbReference type="UniPathway" id="UPA00219"/>
<keyword evidence="5 10" id="KW-0067">ATP-binding</keyword>
<sequence>MHYSIAEICKIVDGKLINISNRQANETFVDSLDFDSRKIKQGALFLPISDHDNASVHKLFSDYTIAEKDGHKFINSALKNGAVASFADHIVQTSLPLILVSDTQLALWALAKNYLNKINPKRIAVTGSNGKTTTKDLIASVLSRKYKVHRTVASNNNEIGVPTTILNMPADTEIAVIEMGMDHPGQLTALSKMLEPNIALITMIGEAHIEFFKTRDKIADAKMEIIKGLKKDGTFIYDGDEILLKERADLFSGEKVTFGEKESNNFWVSQIEDKKRLSFKVNQETYSVNLLGKFNADNCAAAVAVAKEFNLSSKMIQEGFDNLQITKNRLQLLTGSKGETIISDVYNSNPTAAIKAIEILKDFPTQGKKILVLGDMLELGDQEVSLHLALKAPIERAAFDEVYLVGPIMKSLAVKMQARWYDKAFLTDLSRDLQSSLSKNDVVLLKASHGIHLEKVERALI</sequence>
<keyword evidence="9 10" id="KW-0961">Cell wall biogenesis/degradation</keyword>
<feature type="domain" description="Mur ligase C-terminal" evidence="12">
    <location>
        <begin position="328"/>
        <end position="448"/>
    </location>
</feature>
<keyword evidence="3 10" id="KW-0132">Cell division</keyword>
<dbReference type="EMBL" id="MLOK01000054">
    <property type="protein sequence ID" value="OIM20539.1"/>
    <property type="molecule type" value="Genomic_DNA"/>
</dbReference>
<dbReference type="GO" id="GO:0047480">
    <property type="term" value="F:UDP-N-acetylmuramoyl-tripeptide-D-alanyl-D-alanine ligase activity"/>
    <property type="evidence" value="ECO:0007669"/>
    <property type="project" value="UniProtKB-UniRule"/>
</dbReference>
<keyword evidence="1 10" id="KW-0963">Cytoplasm</keyword>
<evidence type="ECO:0000256" key="2">
    <source>
        <dbReference type="ARBA" id="ARBA00022598"/>
    </source>
</evidence>